<proteinExistence type="predicted"/>
<keyword evidence="2" id="KW-1185">Reference proteome</keyword>
<protein>
    <submittedName>
        <fullName evidence="1">Uncharacterized protein</fullName>
    </submittedName>
</protein>
<reference evidence="2" key="1">
    <citation type="journal article" date="2019" name="MBio">
        <title>Comparative genomics for the elucidation of multidrug resistance (MDR) in Candida lusitaniae.</title>
        <authorList>
            <person name="Kannan A."/>
            <person name="Asner S.A."/>
            <person name="Trachsel E."/>
            <person name="Kelly S."/>
            <person name="Parker J."/>
            <person name="Sanglard D."/>
        </authorList>
    </citation>
    <scope>NUCLEOTIDE SEQUENCE [LARGE SCALE GENOMIC DNA]</scope>
    <source>
        <strain evidence="2">P1</strain>
    </source>
</reference>
<evidence type="ECO:0000313" key="1">
    <source>
        <dbReference type="EMBL" id="QFZ30559.1"/>
    </source>
</evidence>
<sequence length="142" mass="16493">MQHGSAQQTRNASHLLVLHYQKYIYGLTILPPPGNIRGMCRFRIRKPNTKFCLFFLICTVVVTLWSVRSSRLQLSYAKKRLLPRNRSCFSKTQDQCTAYSTSRSRHCWKGKLVTQISIGGCTTKSKPGEHKRGYYRWLCLAY</sequence>
<name>A0ACD0WSR0_CLALS</name>
<accession>A0ACD0WSR0</accession>
<evidence type="ECO:0000313" key="2">
    <source>
        <dbReference type="Proteomes" id="UP000326582"/>
    </source>
</evidence>
<gene>
    <name evidence="1" type="ORF">EJF14_80280</name>
</gene>
<dbReference type="EMBL" id="CP038491">
    <property type="protein sequence ID" value="QFZ30559.1"/>
    <property type="molecule type" value="Genomic_DNA"/>
</dbReference>
<dbReference type="Proteomes" id="UP000326582">
    <property type="component" value="Chromosome 8"/>
</dbReference>
<organism evidence="1 2">
    <name type="scientific">Clavispora lusitaniae</name>
    <name type="common">Candida lusitaniae</name>
    <dbReference type="NCBI Taxonomy" id="36911"/>
    <lineage>
        <taxon>Eukaryota</taxon>
        <taxon>Fungi</taxon>
        <taxon>Dikarya</taxon>
        <taxon>Ascomycota</taxon>
        <taxon>Saccharomycotina</taxon>
        <taxon>Pichiomycetes</taxon>
        <taxon>Metschnikowiaceae</taxon>
        <taxon>Clavispora</taxon>
    </lineage>
</organism>